<keyword evidence="10" id="KW-1185">Reference proteome</keyword>
<dbReference type="Proteomes" id="UP000294567">
    <property type="component" value="Unassembled WGS sequence"/>
</dbReference>
<dbReference type="OrthoDB" id="9794294at2"/>
<dbReference type="Gene3D" id="3.40.80.10">
    <property type="entry name" value="Peptidoglycan recognition protein-like"/>
    <property type="match status" value="1"/>
</dbReference>
<evidence type="ECO:0000256" key="2">
    <source>
        <dbReference type="ARBA" id="ARBA00007553"/>
    </source>
</evidence>
<dbReference type="SUPFAM" id="SSF55846">
    <property type="entry name" value="N-acetylmuramoyl-L-alanine amidase-like"/>
    <property type="match status" value="1"/>
</dbReference>
<dbReference type="InterPro" id="IPR036505">
    <property type="entry name" value="Amidase/PGRP_sf"/>
</dbReference>
<comment type="caution">
    <text evidence="9">The sequence shown here is derived from an EMBL/GenBank/DDBJ whole genome shotgun (WGS) entry which is preliminary data.</text>
</comment>
<feature type="domain" description="N-acetylmuramoyl-L-alanine amidase" evidence="8">
    <location>
        <begin position="10"/>
        <end position="144"/>
    </location>
</feature>
<keyword evidence="5" id="KW-0749">Sporulation</keyword>
<evidence type="ECO:0000313" key="10">
    <source>
        <dbReference type="Proteomes" id="UP000294567"/>
    </source>
</evidence>
<accession>A0A4R3KZ91</accession>
<keyword evidence="4" id="KW-0378">Hydrolase</keyword>
<dbReference type="AlphaFoldDB" id="A0A4R3KZ91"/>
<sequence>MNYKIQHIPFSEGKRPGIKINPKYITIHSTANEKSSAQNERDWLVNPSNNRIASWHIAVDEKEIIEAIPLDEIAYHAGDKRGNNLSIGIEICESGNREKTLKNAAILVSDILYRKGWDIDRMRRHFDWSGKNCPRIFNYNNWEGWTKFKKDVSLELSKMNASTWAKTPWDWGVKEGIIDGKRPKDFATREEVITIIYRFKNKIENIKNNKL</sequence>
<evidence type="ECO:0000256" key="3">
    <source>
        <dbReference type="ARBA" id="ARBA00011901"/>
    </source>
</evidence>
<reference evidence="9 10" key="1">
    <citation type="submission" date="2019-03" db="EMBL/GenBank/DDBJ databases">
        <title>Genomic Encyclopedia of Type Strains, Phase IV (KMG-IV): sequencing the most valuable type-strain genomes for metagenomic binning, comparative biology and taxonomic classification.</title>
        <authorList>
            <person name="Goeker M."/>
        </authorList>
    </citation>
    <scope>NUCLEOTIDE SEQUENCE [LARGE SCALE GENOMIC DNA]</scope>
    <source>
        <strain evidence="9 10">DSM 26752</strain>
    </source>
</reference>
<evidence type="ECO:0000256" key="4">
    <source>
        <dbReference type="ARBA" id="ARBA00022801"/>
    </source>
</evidence>
<keyword evidence="7" id="KW-0961">Cell wall biogenesis/degradation</keyword>
<dbReference type="GO" id="GO:0071555">
    <property type="term" value="P:cell wall organization"/>
    <property type="evidence" value="ECO:0007669"/>
    <property type="project" value="UniProtKB-KW"/>
</dbReference>
<evidence type="ECO:0000256" key="5">
    <source>
        <dbReference type="ARBA" id="ARBA00022969"/>
    </source>
</evidence>
<dbReference type="EC" id="3.5.1.28" evidence="3"/>
<evidence type="ECO:0000256" key="1">
    <source>
        <dbReference type="ARBA" id="ARBA00001561"/>
    </source>
</evidence>
<comment type="similarity">
    <text evidence="2">Belongs to the N-acetylmuramoyl-L-alanine amidase 2 family.</text>
</comment>
<dbReference type="SMART" id="SM00644">
    <property type="entry name" value="Ami_2"/>
    <property type="match status" value="1"/>
</dbReference>
<keyword evidence="6" id="KW-0178">Competence</keyword>
<dbReference type="GO" id="GO:0030435">
    <property type="term" value="P:sporulation resulting in formation of a cellular spore"/>
    <property type="evidence" value="ECO:0007669"/>
    <property type="project" value="UniProtKB-KW"/>
</dbReference>
<dbReference type="CDD" id="cd06583">
    <property type="entry name" value="PGRP"/>
    <property type="match status" value="1"/>
</dbReference>
<evidence type="ECO:0000256" key="6">
    <source>
        <dbReference type="ARBA" id="ARBA00023287"/>
    </source>
</evidence>
<dbReference type="GO" id="GO:0009254">
    <property type="term" value="P:peptidoglycan turnover"/>
    <property type="evidence" value="ECO:0007669"/>
    <property type="project" value="TreeGrafter"/>
</dbReference>
<evidence type="ECO:0000256" key="7">
    <source>
        <dbReference type="ARBA" id="ARBA00023316"/>
    </source>
</evidence>
<dbReference type="PANTHER" id="PTHR30417">
    <property type="entry name" value="N-ACETYLMURAMOYL-L-ALANINE AMIDASE AMID"/>
    <property type="match status" value="1"/>
</dbReference>
<dbReference type="PANTHER" id="PTHR30417:SF11">
    <property type="entry name" value="N-ACETYLMURAMOYL-L-ALANINE AMIDASE XLYA"/>
    <property type="match status" value="1"/>
</dbReference>
<dbReference type="GO" id="GO:0030420">
    <property type="term" value="P:establishment of competence for transformation"/>
    <property type="evidence" value="ECO:0007669"/>
    <property type="project" value="UniProtKB-KW"/>
</dbReference>
<dbReference type="InterPro" id="IPR051206">
    <property type="entry name" value="NAMLAA_amidase_2"/>
</dbReference>
<dbReference type="GO" id="GO:0009253">
    <property type="term" value="P:peptidoglycan catabolic process"/>
    <property type="evidence" value="ECO:0007669"/>
    <property type="project" value="InterPro"/>
</dbReference>
<dbReference type="RefSeq" id="WP_132027469.1">
    <property type="nucleotide sequence ID" value="NZ_CP068564.1"/>
</dbReference>
<dbReference type="Pfam" id="PF01510">
    <property type="entry name" value="Amidase_2"/>
    <property type="match status" value="1"/>
</dbReference>
<gene>
    <name evidence="9" type="ORF">EDD65_10652</name>
</gene>
<dbReference type="EMBL" id="SMAE01000006">
    <property type="protein sequence ID" value="TCS89386.1"/>
    <property type="molecule type" value="Genomic_DNA"/>
</dbReference>
<comment type="catalytic activity">
    <reaction evidence="1">
        <text>Hydrolyzes the link between N-acetylmuramoyl residues and L-amino acid residues in certain cell-wall glycopeptides.</text>
        <dbReference type="EC" id="3.5.1.28"/>
    </reaction>
</comment>
<organism evidence="9 10">
    <name type="scientific">Keratinibaculum paraultunense</name>
    <dbReference type="NCBI Taxonomy" id="1278232"/>
    <lineage>
        <taxon>Bacteria</taxon>
        <taxon>Bacillati</taxon>
        <taxon>Bacillota</taxon>
        <taxon>Tissierellia</taxon>
        <taxon>Tissierellales</taxon>
        <taxon>Tepidimicrobiaceae</taxon>
        <taxon>Keratinibaculum</taxon>
    </lineage>
</organism>
<protein>
    <recommendedName>
        <fullName evidence="3">N-acetylmuramoyl-L-alanine amidase</fullName>
        <ecNumber evidence="3">3.5.1.28</ecNumber>
    </recommendedName>
</protein>
<dbReference type="InterPro" id="IPR002502">
    <property type="entry name" value="Amidase_domain"/>
</dbReference>
<dbReference type="GO" id="GO:0008745">
    <property type="term" value="F:N-acetylmuramoyl-L-alanine amidase activity"/>
    <property type="evidence" value="ECO:0007669"/>
    <property type="project" value="UniProtKB-EC"/>
</dbReference>
<evidence type="ECO:0000259" key="8">
    <source>
        <dbReference type="SMART" id="SM00644"/>
    </source>
</evidence>
<evidence type="ECO:0000313" key="9">
    <source>
        <dbReference type="EMBL" id="TCS89386.1"/>
    </source>
</evidence>
<name>A0A4R3KZ91_9FIRM</name>
<proteinExistence type="inferred from homology"/>